<sequence length="190" mass="20847">MRKKGRIRMLLGVILIVMAGLLLGHNLIEDHLAGSSAKKVVTSLKASTGTKVAKPSLKKTAKVNGTAYSGYLSFPSLGLSLPVAAKWRFSQLEVSPATYYGKPENRDWVVAGHNFTTQFGKLTNLNIGDTVNFVGTSGYTFVYRVAKMEIIKPTAIKKMVDNKYDLSLFTCNYDGTARYTVRCSLVTAKR</sequence>
<name>A0A0R1M3M6_9LACO</name>
<dbReference type="SMR" id="A0A0R1M3M6"/>
<dbReference type="AlphaFoldDB" id="A0A0R1M3M6"/>
<dbReference type="EMBL" id="AZDU01000011">
    <property type="protein sequence ID" value="KRL02630.1"/>
    <property type="molecule type" value="Genomic_DNA"/>
</dbReference>
<comment type="caution">
    <text evidence="3">The sequence shown here is derived from an EMBL/GenBank/DDBJ whole genome shotgun (WGS) entry which is preliminary data.</text>
</comment>
<evidence type="ECO:0008006" key="5">
    <source>
        <dbReference type="Google" id="ProtNLM"/>
    </source>
</evidence>
<organism evidence="3 4">
    <name type="scientific">Lactobacillus equicursoris DSM 19284 = JCM 14600 = CIP 110162</name>
    <dbReference type="NCBI Taxonomy" id="1293597"/>
    <lineage>
        <taxon>Bacteria</taxon>
        <taxon>Bacillati</taxon>
        <taxon>Bacillota</taxon>
        <taxon>Bacilli</taxon>
        <taxon>Lactobacillales</taxon>
        <taxon>Lactobacillaceae</taxon>
        <taxon>Lactobacillus</taxon>
    </lineage>
</organism>
<dbReference type="InterPro" id="IPR005754">
    <property type="entry name" value="Sortase"/>
</dbReference>
<gene>
    <name evidence="3" type="ORF">FC20_GL000189</name>
</gene>
<evidence type="ECO:0000256" key="1">
    <source>
        <dbReference type="ARBA" id="ARBA00022801"/>
    </source>
</evidence>
<dbReference type="STRING" id="1293597.FC20_GL000189"/>
<dbReference type="Gene3D" id="2.40.260.10">
    <property type="entry name" value="Sortase"/>
    <property type="match status" value="1"/>
</dbReference>
<dbReference type="Proteomes" id="UP000051074">
    <property type="component" value="Unassembled WGS sequence"/>
</dbReference>
<keyword evidence="4" id="KW-1185">Reference proteome</keyword>
<evidence type="ECO:0000313" key="3">
    <source>
        <dbReference type="EMBL" id="KRL02630.1"/>
    </source>
</evidence>
<dbReference type="SUPFAM" id="SSF63817">
    <property type="entry name" value="Sortase"/>
    <property type="match status" value="1"/>
</dbReference>
<evidence type="ECO:0000313" key="4">
    <source>
        <dbReference type="Proteomes" id="UP000051074"/>
    </source>
</evidence>
<feature type="active site" description="Acyl-thioester intermediate" evidence="2">
    <location>
        <position position="171"/>
    </location>
</feature>
<dbReference type="CDD" id="cd00004">
    <property type="entry name" value="Sortase"/>
    <property type="match status" value="1"/>
</dbReference>
<dbReference type="PATRIC" id="fig|1293597.4.peg.201"/>
<feature type="active site" description="Proton donor/acceptor" evidence="2">
    <location>
        <position position="113"/>
    </location>
</feature>
<accession>A0A0R1M3M6</accession>
<dbReference type="InterPro" id="IPR023365">
    <property type="entry name" value="Sortase_dom-sf"/>
</dbReference>
<dbReference type="Pfam" id="PF04203">
    <property type="entry name" value="Sortase"/>
    <property type="match status" value="1"/>
</dbReference>
<dbReference type="GO" id="GO:0016787">
    <property type="term" value="F:hydrolase activity"/>
    <property type="evidence" value="ECO:0007669"/>
    <property type="project" value="UniProtKB-KW"/>
</dbReference>
<reference evidence="3 4" key="1">
    <citation type="journal article" date="2015" name="Genome Announc.">
        <title>Expanding the biotechnology potential of lactobacilli through comparative genomics of 213 strains and associated genera.</title>
        <authorList>
            <person name="Sun Z."/>
            <person name="Harris H.M."/>
            <person name="McCann A."/>
            <person name="Guo C."/>
            <person name="Argimon S."/>
            <person name="Zhang W."/>
            <person name="Yang X."/>
            <person name="Jeffery I.B."/>
            <person name="Cooney J.C."/>
            <person name="Kagawa T.F."/>
            <person name="Liu W."/>
            <person name="Song Y."/>
            <person name="Salvetti E."/>
            <person name="Wrobel A."/>
            <person name="Rasinkangas P."/>
            <person name="Parkhill J."/>
            <person name="Rea M.C."/>
            <person name="O'Sullivan O."/>
            <person name="Ritari J."/>
            <person name="Douillard F.P."/>
            <person name="Paul Ross R."/>
            <person name="Yang R."/>
            <person name="Briner A.E."/>
            <person name="Felis G.E."/>
            <person name="de Vos W.M."/>
            <person name="Barrangou R."/>
            <person name="Klaenhammer T.R."/>
            <person name="Caufield P.W."/>
            <person name="Cui Y."/>
            <person name="Zhang H."/>
            <person name="O'Toole P.W."/>
        </authorList>
    </citation>
    <scope>NUCLEOTIDE SEQUENCE [LARGE SCALE GENOMIC DNA]</scope>
    <source>
        <strain evidence="3 4">DSM 19284</strain>
    </source>
</reference>
<protein>
    <recommendedName>
        <fullName evidence="5">Sortase</fullName>
    </recommendedName>
</protein>
<evidence type="ECO:0000256" key="2">
    <source>
        <dbReference type="PIRSR" id="PIRSR605754-1"/>
    </source>
</evidence>
<proteinExistence type="predicted"/>
<keyword evidence="1" id="KW-0378">Hydrolase</keyword>
<dbReference type="RefSeq" id="WP_082610474.1">
    <property type="nucleotide sequence ID" value="NZ_AZDU01000011.1"/>
</dbReference>